<dbReference type="InterPro" id="IPR000182">
    <property type="entry name" value="GNAT_dom"/>
</dbReference>
<evidence type="ECO:0000256" key="1">
    <source>
        <dbReference type="ARBA" id="ARBA00010233"/>
    </source>
</evidence>
<dbReference type="InterPro" id="IPR029062">
    <property type="entry name" value="Class_I_gatase-like"/>
</dbReference>
<sequence length="541" mass="60974">MASYAANGRKRVMHKEWTISQITQKTAQMIADEWHYPGQYAFYDMTADPEDYAELVSPEKRGDLYWQVTDTDGAVIGFFVVERVNATTCEIGLGLRPDLTGHGLGQAFGTCVLDFVGQHFAYRQVNLAVAVFNKRAIRLYHRLGFHEDGTYMQATNGGHYEFIKMHRELHPEHLSKPEPLQHGDHVALVSLSSGILGEQAAKHQRTLAEKRLHAAGLVPEYMPHARRGLDYLATHPEARAEDLKLAFWNAQIKGIFCAIGGDDTYRLLPYLMTDHSFVCAVQDTPKIFSGFSDTTINHLMFYRLGMQSFYGPNILNDWAELDKQLLPYTAETLNHYFTNPARTVIPSSPVWYEERKDFSVRAVDTPRVSHPETHGYEVLRGTGQVYGRLLGGCLDSLYDILTTNRYPDEARAAAAYQIFPAADEWQGKILFIETSEDRPSPALYRRMLDKLDEQGVLAAVNGIIVGKPQDEQYYADYQDILTKVTASYETPILYNVNFGHAYPRTILPYGALAKIDLDEPGLTIEEPYFSGPIDQPAASLA</sequence>
<dbReference type="EMBL" id="CP045143">
    <property type="protein sequence ID" value="QFR24816.1"/>
    <property type="molecule type" value="Genomic_DNA"/>
</dbReference>
<proteinExistence type="inferred from homology"/>
<dbReference type="InterPro" id="IPR027461">
    <property type="entry name" value="Carboxypeptidase_A_C_sf"/>
</dbReference>
<dbReference type="GO" id="GO:0016747">
    <property type="term" value="F:acyltransferase activity, transferring groups other than amino-acyl groups"/>
    <property type="evidence" value="ECO:0007669"/>
    <property type="project" value="InterPro"/>
</dbReference>
<name>A0A5P8M8E9_9LACO</name>
<dbReference type="GO" id="GO:0016787">
    <property type="term" value="F:hydrolase activity"/>
    <property type="evidence" value="ECO:0007669"/>
    <property type="project" value="UniProtKB-KW"/>
</dbReference>
<keyword evidence="4" id="KW-0808">Transferase</keyword>
<dbReference type="PANTHER" id="PTHR30237">
    <property type="entry name" value="MURAMOYLTETRAPEPTIDE CARBOXYPEPTIDASE"/>
    <property type="match status" value="1"/>
</dbReference>
<comment type="similarity">
    <text evidence="1">Belongs to the peptidase S66 family.</text>
</comment>
<reference evidence="4 5" key="1">
    <citation type="submission" date="2019-10" db="EMBL/GenBank/DDBJ databases">
        <title>The completed genome of Lactobacillus harbinensis M1.</title>
        <authorList>
            <person name="Zheng Y."/>
        </authorList>
    </citation>
    <scope>NUCLEOTIDE SEQUENCE [LARGE SCALE GENOMIC DNA]</scope>
    <source>
        <strain evidence="4 5">M1</strain>
    </source>
</reference>
<dbReference type="SUPFAM" id="SSF141986">
    <property type="entry name" value="LD-carboxypeptidase A C-terminal domain-like"/>
    <property type="match status" value="1"/>
</dbReference>
<dbReference type="AlphaFoldDB" id="A0A5P8M8E9"/>
<dbReference type="InterPro" id="IPR003507">
    <property type="entry name" value="S66_fam"/>
</dbReference>
<dbReference type="InterPro" id="IPR040921">
    <property type="entry name" value="Peptidase_S66C"/>
</dbReference>
<gene>
    <name evidence="4" type="ORF">D1010_16320</name>
</gene>
<dbReference type="InterPro" id="IPR027478">
    <property type="entry name" value="LdcA_N"/>
</dbReference>
<dbReference type="PANTHER" id="PTHR30237:SF4">
    <property type="entry name" value="LD-CARBOXYPEPTIDASE C-TERMINAL DOMAIN-CONTAINING PROTEIN"/>
    <property type="match status" value="1"/>
</dbReference>
<accession>A0A5P8M8E9</accession>
<dbReference type="CDD" id="cd07062">
    <property type="entry name" value="Peptidase_S66_mccF_like"/>
    <property type="match status" value="1"/>
</dbReference>
<dbReference type="KEGG" id="lhb:D1010_16320"/>
<protein>
    <submittedName>
        <fullName evidence="4">GNAT family N-acetyltransferase</fullName>
    </submittedName>
</protein>
<evidence type="ECO:0000259" key="3">
    <source>
        <dbReference type="PROSITE" id="PS51186"/>
    </source>
</evidence>
<evidence type="ECO:0000256" key="2">
    <source>
        <dbReference type="ARBA" id="ARBA00022801"/>
    </source>
</evidence>
<dbReference type="Gene3D" id="3.40.50.10740">
    <property type="entry name" value="Class I glutamine amidotransferase-like"/>
    <property type="match status" value="1"/>
</dbReference>
<keyword evidence="2" id="KW-0378">Hydrolase</keyword>
<dbReference type="Proteomes" id="UP000326779">
    <property type="component" value="Chromosome"/>
</dbReference>
<feature type="domain" description="N-acetyltransferase" evidence="3">
    <location>
        <begin position="17"/>
        <end position="167"/>
    </location>
</feature>
<dbReference type="Gene3D" id="3.50.30.60">
    <property type="entry name" value="LD-carboxypeptidase A C-terminal domain-like"/>
    <property type="match status" value="1"/>
</dbReference>
<dbReference type="Pfam" id="PF17676">
    <property type="entry name" value="Peptidase_S66C"/>
    <property type="match status" value="1"/>
</dbReference>
<dbReference type="InterPro" id="IPR040449">
    <property type="entry name" value="Peptidase_S66_N"/>
</dbReference>
<dbReference type="SUPFAM" id="SSF55729">
    <property type="entry name" value="Acyl-CoA N-acyltransferases (Nat)"/>
    <property type="match status" value="1"/>
</dbReference>
<dbReference type="SUPFAM" id="SSF52317">
    <property type="entry name" value="Class I glutamine amidotransferase-like"/>
    <property type="match status" value="1"/>
</dbReference>
<evidence type="ECO:0000313" key="5">
    <source>
        <dbReference type="Proteomes" id="UP000326779"/>
    </source>
</evidence>
<dbReference type="Pfam" id="PF02016">
    <property type="entry name" value="Peptidase_S66"/>
    <property type="match status" value="1"/>
</dbReference>
<organism evidence="4 5">
    <name type="scientific">Schleiferilactobacillus harbinensis</name>
    <dbReference type="NCBI Taxonomy" id="304207"/>
    <lineage>
        <taxon>Bacteria</taxon>
        <taxon>Bacillati</taxon>
        <taxon>Bacillota</taxon>
        <taxon>Bacilli</taxon>
        <taxon>Lactobacillales</taxon>
        <taxon>Lactobacillaceae</taxon>
        <taxon>Schleiferilactobacillus</taxon>
    </lineage>
</organism>
<dbReference type="InterPro" id="IPR016181">
    <property type="entry name" value="Acyl_CoA_acyltransferase"/>
</dbReference>
<dbReference type="Gene3D" id="3.40.630.30">
    <property type="match status" value="1"/>
</dbReference>
<evidence type="ECO:0000313" key="4">
    <source>
        <dbReference type="EMBL" id="QFR24816.1"/>
    </source>
</evidence>
<dbReference type="PROSITE" id="PS51186">
    <property type="entry name" value="GNAT"/>
    <property type="match status" value="1"/>
</dbReference>
<dbReference type="Pfam" id="PF13302">
    <property type="entry name" value="Acetyltransf_3"/>
    <property type="match status" value="1"/>
</dbReference>